<gene>
    <name evidence="3" type="ORF">ACHAWU_010002</name>
</gene>
<name>A0ABD3N1F5_9STRA</name>
<sequence length="585" mass="66184">MMNGHHDDEFRTAATAAAAVVESTEDGIGMPRRRNNHLPKTPLLQRRRHLQPPPPPPQQQQQHYDHHHHHHHDPQQWHHDHDNHGHPNTNNIGAILRRQIKYVMQQLCQSKNLTLKRSFIAMIMIMMIAVSFWFLLRVAHHYGPTSHHPFLMSLAPPFSFLRCSSILRSSLSSYESKAAAQSNIILVASHLRHGSDGQLRLRIIEHNLRLLMSRNEGREDGLLPGGTNNNLPPLEAILIFSIQDGDSANKIHTMVDEWRNHINTSSNPSTTVATATTAMITKVMYVPNDAILVDASKWMTALYDLLPQIRRTNARVMLMNDSFLLTRNTPELWKDECGDVCGLAWTAPITDPSRHIQSYIRTLSSCAVERYMDFYKRSKDNVHNVNELIVLFEINLDWARRGGGGGGGLRTLAIGGSSSSSSNNNNRGRDRDVSAIYDYAGAHPDTDTAQKALLPLGYPAIKLKKFFVTDDPWLYMNETSRPELPPTFSAITYKKMNHDLNHLSDSDLEKHFKENGKNEDRIYSSTLPLIIKDWLREELIHMDGAAVDGRTRGEGHSTLAILEDYLTALNRDIIVRSIVGNEKIG</sequence>
<accession>A0ABD3N1F5</accession>
<evidence type="ECO:0000256" key="1">
    <source>
        <dbReference type="SAM" id="MobiDB-lite"/>
    </source>
</evidence>
<organism evidence="3 4">
    <name type="scientific">Discostella pseudostelligera</name>
    <dbReference type="NCBI Taxonomy" id="259834"/>
    <lineage>
        <taxon>Eukaryota</taxon>
        <taxon>Sar</taxon>
        <taxon>Stramenopiles</taxon>
        <taxon>Ochrophyta</taxon>
        <taxon>Bacillariophyta</taxon>
        <taxon>Coscinodiscophyceae</taxon>
        <taxon>Thalassiosirophycidae</taxon>
        <taxon>Stephanodiscales</taxon>
        <taxon>Stephanodiscaceae</taxon>
        <taxon>Discostella</taxon>
    </lineage>
</organism>
<proteinExistence type="predicted"/>
<keyword evidence="2" id="KW-1133">Transmembrane helix</keyword>
<protein>
    <submittedName>
        <fullName evidence="3">Uncharacterized protein</fullName>
    </submittedName>
</protein>
<dbReference type="AlphaFoldDB" id="A0ABD3N1F5"/>
<feature type="compositionally biased region" description="Basic and acidic residues" evidence="1">
    <location>
        <begin position="73"/>
        <end position="85"/>
    </location>
</feature>
<keyword evidence="4" id="KW-1185">Reference proteome</keyword>
<evidence type="ECO:0000313" key="3">
    <source>
        <dbReference type="EMBL" id="KAL3769969.1"/>
    </source>
</evidence>
<comment type="caution">
    <text evidence="3">The sequence shown here is derived from an EMBL/GenBank/DDBJ whole genome shotgun (WGS) entry which is preliminary data.</text>
</comment>
<dbReference type="Proteomes" id="UP001530293">
    <property type="component" value="Unassembled WGS sequence"/>
</dbReference>
<keyword evidence="2" id="KW-0472">Membrane</keyword>
<feature type="region of interest" description="Disordered" evidence="1">
    <location>
        <begin position="21"/>
        <end position="40"/>
    </location>
</feature>
<feature type="transmembrane region" description="Helical" evidence="2">
    <location>
        <begin position="119"/>
        <end position="136"/>
    </location>
</feature>
<evidence type="ECO:0000256" key="2">
    <source>
        <dbReference type="SAM" id="Phobius"/>
    </source>
</evidence>
<dbReference type="EMBL" id="JALLBG020000047">
    <property type="protein sequence ID" value="KAL3769969.1"/>
    <property type="molecule type" value="Genomic_DNA"/>
</dbReference>
<feature type="region of interest" description="Disordered" evidence="1">
    <location>
        <begin position="46"/>
        <end position="91"/>
    </location>
</feature>
<evidence type="ECO:0000313" key="4">
    <source>
        <dbReference type="Proteomes" id="UP001530293"/>
    </source>
</evidence>
<keyword evidence="2" id="KW-0812">Transmembrane</keyword>
<reference evidence="3 4" key="1">
    <citation type="submission" date="2024-10" db="EMBL/GenBank/DDBJ databases">
        <title>Updated reference genomes for cyclostephanoid diatoms.</title>
        <authorList>
            <person name="Roberts W.R."/>
            <person name="Alverson A.J."/>
        </authorList>
    </citation>
    <scope>NUCLEOTIDE SEQUENCE [LARGE SCALE GENOMIC DNA]</scope>
    <source>
        <strain evidence="3 4">AJA232-27</strain>
    </source>
</reference>